<dbReference type="EMBL" id="LFJN01000018">
    <property type="protein sequence ID" value="KPI38580.1"/>
    <property type="molecule type" value="Genomic_DNA"/>
</dbReference>
<evidence type="ECO:0000259" key="2">
    <source>
        <dbReference type="Pfam" id="PF01814"/>
    </source>
</evidence>
<dbReference type="Proteomes" id="UP000038010">
    <property type="component" value="Unassembled WGS sequence"/>
</dbReference>
<dbReference type="VEuPathDB" id="FungiDB:AB675_4208"/>
<dbReference type="STRING" id="1664694.A0A0N1NY16"/>
<accession>A0A0N1NY16</accession>
<feature type="compositionally biased region" description="Low complexity" evidence="1">
    <location>
        <begin position="1"/>
        <end position="21"/>
    </location>
</feature>
<dbReference type="InterPro" id="IPR053206">
    <property type="entry name" value="Dimeric_xanthone_biosynth"/>
</dbReference>
<protein>
    <recommendedName>
        <fullName evidence="2">Hemerythrin-like domain-containing protein</fullName>
    </recommendedName>
</protein>
<dbReference type="PANTHER" id="PTHR38048:SF1">
    <property type="entry name" value="HEMERYTHRIN-LIKE DOMAIN-CONTAINING PROTEIN"/>
    <property type="match status" value="1"/>
</dbReference>
<reference evidence="3 4" key="1">
    <citation type="submission" date="2015-06" db="EMBL/GenBank/DDBJ databases">
        <title>Draft genome of the ant-associated black yeast Phialophora attae CBS 131958.</title>
        <authorList>
            <person name="Moreno L.F."/>
            <person name="Stielow B.J."/>
            <person name="de Hoog S."/>
            <person name="Vicente V.A."/>
            <person name="Weiss V.A."/>
            <person name="de Vries M."/>
            <person name="Cruz L.M."/>
            <person name="Souza E.M."/>
        </authorList>
    </citation>
    <scope>NUCLEOTIDE SEQUENCE [LARGE SCALE GENOMIC DNA]</scope>
    <source>
        <strain evidence="3 4">CBS 131958</strain>
    </source>
</reference>
<dbReference type="InterPro" id="IPR012312">
    <property type="entry name" value="Hemerythrin-like"/>
</dbReference>
<dbReference type="CDD" id="cd12108">
    <property type="entry name" value="Hr-like"/>
    <property type="match status" value="1"/>
</dbReference>
<dbReference type="AlphaFoldDB" id="A0A0N1NY16"/>
<comment type="caution">
    <text evidence="3">The sequence shown here is derived from an EMBL/GenBank/DDBJ whole genome shotgun (WGS) entry which is preliminary data.</text>
</comment>
<evidence type="ECO:0000256" key="1">
    <source>
        <dbReference type="SAM" id="MobiDB-lite"/>
    </source>
</evidence>
<gene>
    <name evidence="3" type="ORF">AB675_4208</name>
</gene>
<feature type="domain" description="Hemerythrin-like" evidence="2">
    <location>
        <begin position="35"/>
        <end position="161"/>
    </location>
</feature>
<name>A0A0N1NY16_9EURO</name>
<feature type="region of interest" description="Disordered" evidence="1">
    <location>
        <begin position="1"/>
        <end position="22"/>
    </location>
</feature>
<sequence length="181" mass="21095">MAATESSIPSTTPSEPTLPKLSSDDFRTYNRLAVMMDAYHRHFRHTWTILYDAASNGKKPEGISIRQYLSYGLQLCRQLTAHHQIEEAYVFPELAERMPIFAEGDHLIHQHEEIHVGLVKLEDYLRACLNGDRELRFPELREIMDGFGTVLWSHLDEEVKTLGAENMRKYWSKQEIMGMNW</sequence>
<keyword evidence="4" id="KW-1185">Reference proteome</keyword>
<dbReference type="GeneID" id="28736211"/>
<proteinExistence type="predicted"/>
<organism evidence="3 4">
    <name type="scientific">Cyphellophora attinorum</name>
    <dbReference type="NCBI Taxonomy" id="1664694"/>
    <lineage>
        <taxon>Eukaryota</taxon>
        <taxon>Fungi</taxon>
        <taxon>Dikarya</taxon>
        <taxon>Ascomycota</taxon>
        <taxon>Pezizomycotina</taxon>
        <taxon>Eurotiomycetes</taxon>
        <taxon>Chaetothyriomycetidae</taxon>
        <taxon>Chaetothyriales</taxon>
        <taxon>Cyphellophoraceae</taxon>
        <taxon>Cyphellophora</taxon>
    </lineage>
</organism>
<dbReference type="OrthoDB" id="10044044at2759"/>
<dbReference type="Gene3D" id="1.20.120.520">
    <property type="entry name" value="nmb1532 protein domain like"/>
    <property type="match status" value="1"/>
</dbReference>
<dbReference type="RefSeq" id="XP_017998543.1">
    <property type="nucleotide sequence ID" value="XM_018144331.1"/>
</dbReference>
<evidence type="ECO:0000313" key="3">
    <source>
        <dbReference type="EMBL" id="KPI38580.1"/>
    </source>
</evidence>
<dbReference type="PANTHER" id="PTHR38048">
    <property type="entry name" value="EXPRESSED PROTEIN"/>
    <property type="match status" value="1"/>
</dbReference>
<evidence type="ECO:0000313" key="4">
    <source>
        <dbReference type="Proteomes" id="UP000038010"/>
    </source>
</evidence>
<dbReference type="Pfam" id="PF01814">
    <property type="entry name" value="Hemerythrin"/>
    <property type="match status" value="1"/>
</dbReference>